<dbReference type="InterPro" id="IPR012677">
    <property type="entry name" value="Nucleotide-bd_a/b_plait_sf"/>
</dbReference>
<organism evidence="5 6">
    <name type="scientific">Aphidius gifuensis</name>
    <name type="common">Parasitoid wasp</name>
    <dbReference type="NCBI Taxonomy" id="684658"/>
    <lineage>
        <taxon>Eukaryota</taxon>
        <taxon>Metazoa</taxon>
        <taxon>Ecdysozoa</taxon>
        <taxon>Arthropoda</taxon>
        <taxon>Hexapoda</taxon>
        <taxon>Insecta</taxon>
        <taxon>Pterygota</taxon>
        <taxon>Neoptera</taxon>
        <taxon>Endopterygota</taxon>
        <taxon>Hymenoptera</taxon>
        <taxon>Apocrita</taxon>
        <taxon>Ichneumonoidea</taxon>
        <taxon>Braconidae</taxon>
        <taxon>Aphidiinae</taxon>
        <taxon>Aphidius</taxon>
    </lineage>
</organism>
<dbReference type="PANTHER" id="PTHR23236:SF11">
    <property type="entry name" value="EUKARYOTIC TRANSLATION INITIATION FACTOR 4H"/>
    <property type="match status" value="1"/>
</dbReference>
<evidence type="ECO:0000313" key="5">
    <source>
        <dbReference type="EMBL" id="KAF7987442.1"/>
    </source>
</evidence>
<feature type="region of interest" description="Disordered" evidence="3">
    <location>
        <begin position="1"/>
        <end position="28"/>
    </location>
</feature>
<feature type="compositionally biased region" description="Gly residues" evidence="3">
    <location>
        <begin position="145"/>
        <end position="159"/>
    </location>
</feature>
<evidence type="ECO:0000313" key="6">
    <source>
        <dbReference type="Proteomes" id="UP000639338"/>
    </source>
</evidence>
<dbReference type="Pfam" id="PF00076">
    <property type="entry name" value="RRM_1"/>
    <property type="match status" value="1"/>
</dbReference>
<keyword evidence="6" id="KW-1185">Reference proteome</keyword>
<feature type="region of interest" description="Disordered" evidence="3">
    <location>
        <begin position="254"/>
        <end position="281"/>
    </location>
</feature>
<dbReference type="Proteomes" id="UP000639338">
    <property type="component" value="Unassembled WGS sequence"/>
</dbReference>
<dbReference type="Gene3D" id="3.30.70.330">
    <property type="match status" value="1"/>
</dbReference>
<sequence>MAGRGGYDDSSFNNYNDGGYRRKPLPTEPPYTAYVGNLPDRVVQRDIDRIFENLRVKNVRLVKDRETDKFKGFCYVEFDTLSDLESALRMNGNVNVEGIMIKIDVADGKKNDRGGGFDRRGGGRGPQNSGGGGYGQGGYNDRRPQGGGGRQGPGGYGNDRGGDMRGNRGNYGNFAGDDDRNSRDYGSRGGPPSGPRSYGGGQGGPGGPGGPRRGGPGGYDRKSYQDDPAFPKIPDTTGRVPLKLEKRTVAVPLNSLAESSQSSSIYGGAKPREEKIKVAEN</sequence>
<evidence type="ECO:0000256" key="1">
    <source>
        <dbReference type="ARBA" id="ARBA00022884"/>
    </source>
</evidence>
<feature type="domain" description="RRM" evidence="4">
    <location>
        <begin position="31"/>
        <end position="108"/>
    </location>
</feature>
<dbReference type="SUPFAM" id="SSF54928">
    <property type="entry name" value="RNA-binding domain, RBD"/>
    <property type="match status" value="1"/>
</dbReference>
<feature type="compositionally biased region" description="Basic and acidic residues" evidence="3">
    <location>
        <begin position="270"/>
        <end position="281"/>
    </location>
</feature>
<comment type="caution">
    <text evidence="5">The sequence shown here is derived from an EMBL/GenBank/DDBJ whole genome shotgun (WGS) entry which is preliminary data.</text>
</comment>
<feature type="compositionally biased region" description="Basic and acidic residues" evidence="3">
    <location>
        <begin position="107"/>
        <end position="121"/>
    </location>
</feature>
<dbReference type="PANTHER" id="PTHR23236">
    <property type="entry name" value="EUKARYOTIC TRANSLATION INITIATION FACTOR 4B/4H"/>
    <property type="match status" value="1"/>
</dbReference>
<proteinExistence type="predicted"/>
<dbReference type="EMBL" id="JACMRX010000006">
    <property type="protein sequence ID" value="KAF7987442.1"/>
    <property type="molecule type" value="Genomic_DNA"/>
</dbReference>
<dbReference type="InterPro" id="IPR000504">
    <property type="entry name" value="RRM_dom"/>
</dbReference>
<evidence type="ECO:0000256" key="3">
    <source>
        <dbReference type="SAM" id="MobiDB-lite"/>
    </source>
</evidence>
<reference evidence="5 6" key="1">
    <citation type="submission" date="2020-08" db="EMBL/GenBank/DDBJ databases">
        <title>Aphidius gifuensis genome sequencing and assembly.</title>
        <authorList>
            <person name="Du Z."/>
        </authorList>
    </citation>
    <scope>NUCLEOTIDE SEQUENCE [LARGE SCALE GENOMIC DNA]</scope>
    <source>
        <strain evidence="5">YNYX2018</strain>
        <tissue evidence="5">Adults</tissue>
    </source>
</reference>
<feature type="compositionally biased region" description="Basic and acidic residues" evidence="3">
    <location>
        <begin position="177"/>
        <end position="186"/>
    </location>
</feature>
<dbReference type="OrthoDB" id="48651at2759"/>
<feature type="compositionally biased region" description="Gly residues" evidence="3">
    <location>
        <begin position="123"/>
        <end position="138"/>
    </location>
</feature>
<name>A0A834XKK8_APHGI</name>
<evidence type="ECO:0000259" key="4">
    <source>
        <dbReference type="PROSITE" id="PS50102"/>
    </source>
</evidence>
<protein>
    <recommendedName>
        <fullName evidence="4">RRM domain-containing protein</fullName>
    </recommendedName>
</protein>
<dbReference type="FunFam" id="3.30.70.330:FF:000414">
    <property type="entry name" value="Eukaryotic translation initiation factor 4H"/>
    <property type="match status" value="1"/>
</dbReference>
<dbReference type="AlphaFoldDB" id="A0A834XKK8"/>
<evidence type="ECO:0000256" key="2">
    <source>
        <dbReference type="PROSITE-ProRule" id="PRU00176"/>
    </source>
</evidence>
<dbReference type="PROSITE" id="PS50102">
    <property type="entry name" value="RRM"/>
    <property type="match status" value="1"/>
</dbReference>
<feature type="region of interest" description="Disordered" evidence="3">
    <location>
        <begin position="107"/>
        <end position="242"/>
    </location>
</feature>
<dbReference type="GO" id="GO:0003723">
    <property type="term" value="F:RNA binding"/>
    <property type="evidence" value="ECO:0007669"/>
    <property type="project" value="UniProtKB-UniRule"/>
</dbReference>
<keyword evidence="1 2" id="KW-0694">RNA-binding</keyword>
<gene>
    <name evidence="5" type="ORF">HCN44_003204</name>
</gene>
<feature type="compositionally biased region" description="Gly residues" evidence="3">
    <location>
        <begin position="187"/>
        <end position="218"/>
    </location>
</feature>
<dbReference type="SMART" id="SM00360">
    <property type="entry name" value="RRM"/>
    <property type="match status" value="1"/>
</dbReference>
<dbReference type="InterPro" id="IPR035979">
    <property type="entry name" value="RBD_domain_sf"/>
</dbReference>
<accession>A0A834XKK8</accession>